<dbReference type="InterPro" id="IPR007445">
    <property type="entry name" value="PilO"/>
</dbReference>
<accession>B9M0Z3</accession>
<keyword evidence="3" id="KW-1185">Reference proteome</keyword>
<feature type="transmembrane region" description="Helical" evidence="1">
    <location>
        <begin position="16"/>
        <end position="36"/>
    </location>
</feature>
<keyword evidence="1" id="KW-0472">Membrane</keyword>
<dbReference type="Proteomes" id="UP000007721">
    <property type="component" value="Chromosome"/>
</dbReference>
<dbReference type="eggNOG" id="ENOG50345N1">
    <property type="taxonomic scope" value="Bacteria"/>
</dbReference>
<protein>
    <submittedName>
        <fullName evidence="2">Type II secretion system protein PulO, putative</fullName>
    </submittedName>
</protein>
<dbReference type="STRING" id="316067.Geob_2646"/>
<dbReference type="EMBL" id="CP001390">
    <property type="protein sequence ID" value="ACM20996.1"/>
    <property type="molecule type" value="Genomic_DNA"/>
</dbReference>
<dbReference type="Pfam" id="PF04350">
    <property type="entry name" value="PilO"/>
    <property type="match status" value="1"/>
</dbReference>
<gene>
    <name evidence="2" type="primary">pulO</name>
    <name evidence="2" type="ordered locus">Geob_2646</name>
</gene>
<evidence type="ECO:0000313" key="2">
    <source>
        <dbReference type="EMBL" id="ACM20996.1"/>
    </source>
</evidence>
<dbReference type="HOGENOM" id="CLU_125907_0_0_7"/>
<dbReference type="KEGG" id="geo:Geob_2646"/>
<dbReference type="OrthoDB" id="5396539at2"/>
<name>B9M0Z3_GEODF</name>
<keyword evidence="1" id="KW-1133">Transmembrane helix</keyword>
<sequence length="183" mass="20991">MNLKLLKETLIAKKRLVLPIIFLLFINIVSFVYLTFYQEPRVASLQSSWFEKRQKSSQMSVLDAATIYAQGKRDLQTWHSRILSKNDFARMLGELFETASNNSLVVNNVTYKPTSMKEQGLLAYTIDFSVSGNYAGMKSFISDLMRSRQIILLDNLSLANASQTKEDVQLKLKLITYFRMEGP</sequence>
<dbReference type="Gene3D" id="3.30.70.60">
    <property type="match status" value="1"/>
</dbReference>
<dbReference type="GO" id="GO:0043683">
    <property type="term" value="P:type IV pilus assembly"/>
    <property type="evidence" value="ECO:0007669"/>
    <property type="project" value="InterPro"/>
</dbReference>
<evidence type="ECO:0000256" key="1">
    <source>
        <dbReference type="SAM" id="Phobius"/>
    </source>
</evidence>
<evidence type="ECO:0000313" key="3">
    <source>
        <dbReference type="Proteomes" id="UP000007721"/>
    </source>
</evidence>
<dbReference type="GO" id="GO:0043107">
    <property type="term" value="P:type IV pilus-dependent motility"/>
    <property type="evidence" value="ECO:0007669"/>
    <property type="project" value="InterPro"/>
</dbReference>
<keyword evidence="1" id="KW-0812">Transmembrane</keyword>
<organism evidence="2 3">
    <name type="scientific">Geotalea daltonii (strain DSM 22248 / JCM 15807 / FRC-32)</name>
    <name type="common">Geobacter daltonii</name>
    <dbReference type="NCBI Taxonomy" id="316067"/>
    <lineage>
        <taxon>Bacteria</taxon>
        <taxon>Pseudomonadati</taxon>
        <taxon>Thermodesulfobacteriota</taxon>
        <taxon>Desulfuromonadia</taxon>
        <taxon>Geobacterales</taxon>
        <taxon>Geobacteraceae</taxon>
        <taxon>Geotalea</taxon>
    </lineage>
</organism>
<dbReference type="RefSeq" id="WP_012647725.1">
    <property type="nucleotide sequence ID" value="NC_011979.1"/>
</dbReference>
<reference evidence="2 3" key="1">
    <citation type="submission" date="2009-01" db="EMBL/GenBank/DDBJ databases">
        <title>Complete sequence of Geobacter sp. FRC-32.</title>
        <authorList>
            <consortium name="US DOE Joint Genome Institute"/>
            <person name="Lucas S."/>
            <person name="Copeland A."/>
            <person name="Lapidus A."/>
            <person name="Glavina del Rio T."/>
            <person name="Dalin E."/>
            <person name="Tice H."/>
            <person name="Bruce D."/>
            <person name="Goodwin L."/>
            <person name="Pitluck S."/>
            <person name="Saunders E."/>
            <person name="Brettin T."/>
            <person name="Detter J.C."/>
            <person name="Han C."/>
            <person name="Larimer F."/>
            <person name="Land M."/>
            <person name="Hauser L."/>
            <person name="Kyrpides N."/>
            <person name="Ovchinnikova G."/>
            <person name="Kostka J."/>
            <person name="Richardson P."/>
        </authorList>
    </citation>
    <scope>NUCLEOTIDE SEQUENCE [LARGE SCALE GENOMIC DNA]</scope>
    <source>
        <strain evidence="3">DSM 22248 / JCM 15807 / FRC-32</strain>
    </source>
</reference>
<dbReference type="AlphaFoldDB" id="B9M0Z3"/>
<dbReference type="InterPro" id="IPR014717">
    <property type="entry name" value="Transl_elong_EF1B/ribsomal_bS6"/>
</dbReference>
<proteinExistence type="predicted"/>